<dbReference type="SUPFAM" id="SSF47473">
    <property type="entry name" value="EF-hand"/>
    <property type="match status" value="1"/>
</dbReference>
<dbReference type="EMBL" id="VFQX01000016">
    <property type="protein sequence ID" value="KAF0981016.1"/>
    <property type="molecule type" value="Genomic_DNA"/>
</dbReference>
<dbReference type="Gene3D" id="1.10.238.10">
    <property type="entry name" value="EF-hand"/>
    <property type="match status" value="1"/>
</dbReference>
<dbReference type="PROSITE" id="PS50222">
    <property type="entry name" value="EF_HAND_2"/>
    <property type="match status" value="1"/>
</dbReference>
<proteinExistence type="predicted"/>
<evidence type="ECO:0000259" key="2">
    <source>
        <dbReference type="PROSITE" id="PS50222"/>
    </source>
</evidence>
<sequence>MKSTIRNSKPVPPFCIRVKLGAKQANVILDPSHESFSSFHLHYTLNFTPEQRLFVKIIALEDEETKVRINFHNDKDIPMGTILTKEQMIHDLRPNKNYLVIIQDTRTVTEKDLTQDELKEIRRVFDEMDKDKSGSISFQEVKQFYKQEMELSMRIARKVCDQKIQKQALRKEIFEKEYVRECQFFETIMNSNISQFMQQDTDNNQVVTWEEFLRHQAKVKVSQRKLVNV</sequence>
<dbReference type="VEuPathDB" id="AmoebaDB:NF0051490"/>
<evidence type="ECO:0000313" key="3">
    <source>
        <dbReference type="EMBL" id="KAF0981016.1"/>
    </source>
</evidence>
<dbReference type="RefSeq" id="XP_044565729.1">
    <property type="nucleotide sequence ID" value="XM_044703364.1"/>
</dbReference>
<dbReference type="Proteomes" id="UP000444721">
    <property type="component" value="Unassembled WGS sequence"/>
</dbReference>
<keyword evidence="4" id="KW-1185">Reference proteome</keyword>
<dbReference type="InterPro" id="IPR018247">
    <property type="entry name" value="EF_Hand_1_Ca_BS"/>
</dbReference>
<accession>A0A6A5C025</accession>
<evidence type="ECO:0000313" key="4">
    <source>
        <dbReference type="Proteomes" id="UP000444721"/>
    </source>
</evidence>
<reference evidence="3 4" key="1">
    <citation type="journal article" date="2019" name="Sci. Rep.">
        <title>Nanopore sequencing improves the draft genome of the human pathogenic amoeba Naegleria fowleri.</title>
        <authorList>
            <person name="Liechti N."/>
            <person name="Schurch N."/>
            <person name="Bruggmann R."/>
            <person name="Wittwer M."/>
        </authorList>
    </citation>
    <scope>NUCLEOTIDE SEQUENCE [LARGE SCALE GENOMIC DNA]</scope>
    <source>
        <strain evidence="3 4">ATCC 30894</strain>
    </source>
</reference>
<dbReference type="Pfam" id="PF13499">
    <property type="entry name" value="EF-hand_7"/>
    <property type="match status" value="1"/>
</dbReference>
<dbReference type="GO" id="GO:0005509">
    <property type="term" value="F:calcium ion binding"/>
    <property type="evidence" value="ECO:0007669"/>
    <property type="project" value="InterPro"/>
</dbReference>
<dbReference type="AlphaFoldDB" id="A0A6A5C025"/>
<dbReference type="PROSITE" id="PS00018">
    <property type="entry name" value="EF_HAND_1"/>
    <property type="match status" value="2"/>
</dbReference>
<dbReference type="InterPro" id="IPR011992">
    <property type="entry name" value="EF-hand-dom_pair"/>
</dbReference>
<dbReference type="VEuPathDB" id="AmoebaDB:FDP41_012804"/>
<dbReference type="InterPro" id="IPR002048">
    <property type="entry name" value="EF_hand_dom"/>
</dbReference>
<name>A0A6A5C025_NAEFO</name>
<comment type="caution">
    <text evidence="3">The sequence shown here is derived from an EMBL/GenBank/DDBJ whole genome shotgun (WGS) entry which is preliminary data.</text>
</comment>
<gene>
    <name evidence="3" type="ORF">FDP41_012804</name>
</gene>
<dbReference type="VEuPathDB" id="AmoebaDB:NfTy_080280"/>
<evidence type="ECO:0000256" key="1">
    <source>
        <dbReference type="ARBA" id="ARBA00022837"/>
    </source>
</evidence>
<keyword evidence="1" id="KW-0106">Calcium</keyword>
<dbReference type="OrthoDB" id="26525at2759"/>
<feature type="domain" description="EF-hand" evidence="2">
    <location>
        <begin position="116"/>
        <end position="151"/>
    </location>
</feature>
<protein>
    <recommendedName>
        <fullName evidence="2">EF-hand domain-containing protein</fullName>
    </recommendedName>
</protein>
<dbReference type="SMART" id="SM00054">
    <property type="entry name" value="EFh"/>
    <property type="match status" value="1"/>
</dbReference>
<dbReference type="GeneID" id="68120019"/>
<organism evidence="3 4">
    <name type="scientific">Naegleria fowleri</name>
    <name type="common">Brain eating amoeba</name>
    <dbReference type="NCBI Taxonomy" id="5763"/>
    <lineage>
        <taxon>Eukaryota</taxon>
        <taxon>Discoba</taxon>
        <taxon>Heterolobosea</taxon>
        <taxon>Tetramitia</taxon>
        <taxon>Eutetramitia</taxon>
        <taxon>Vahlkampfiidae</taxon>
        <taxon>Naegleria</taxon>
    </lineage>
</organism>